<feature type="compositionally biased region" description="Basic and acidic residues" evidence="1">
    <location>
        <begin position="371"/>
        <end position="380"/>
    </location>
</feature>
<dbReference type="EMBL" id="ULHB01000091">
    <property type="protein sequence ID" value="SYW81238.1"/>
    <property type="molecule type" value="Genomic_DNA"/>
</dbReference>
<feature type="compositionally biased region" description="Polar residues" evidence="1">
    <location>
        <begin position="126"/>
        <end position="156"/>
    </location>
</feature>
<name>A0A1K0H9W0_9BASI</name>
<evidence type="ECO:0000256" key="1">
    <source>
        <dbReference type="SAM" id="MobiDB-lite"/>
    </source>
</evidence>
<feature type="compositionally biased region" description="Low complexity" evidence="1">
    <location>
        <begin position="498"/>
        <end position="534"/>
    </location>
</feature>
<evidence type="ECO:0000313" key="5">
    <source>
        <dbReference type="Proteomes" id="UP000658997"/>
    </source>
</evidence>
<accession>A0A1K0H9W0</accession>
<organism evidence="2 4">
    <name type="scientific">Ustilago bromivora</name>
    <dbReference type="NCBI Taxonomy" id="307758"/>
    <lineage>
        <taxon>Eukaryota</taxon>
        <taxon>Fungi</taxon>
        <taxon>Dikarya</taxon>
        <taxon>Basidiomycota</taxon>
        <taxon>Ustilaginomycotina</taxon>
        <taxon>Ustilaginomycetes</taxon>
        <taxon>Ustilaginales</taxon>
        <taxon>Ustilaginaceae</taxon>
        <taxon>Ustilago</taxon>
    </lineage>
</organism>
<dbReference type="AlphaFoldDB" id="A0A1K0H9W0"/>
<feature type="region of interest" description="Disordered" evidence="1">
    <location>
        <begin position="229"/>
        <end position="649"/>
    </location>
</feature>
<sequence length="649" mass="68717">MPVTGGDPTLQPMSAPWNTDPVNFTSSDSITIATPGAATWPPSAASSSVTSLMDSSAAAPITEITLVSSPPTSHAASPSRTISSPLRPSSAANMPGSPLMAREMAKAVASTHAAIASVAHMDQVVANSGTEDGANTLQRSPSQARQSGSIDLSDQHTPADGSSVYVHIPITSPSSITLPQESSSTKKRTKKQGESPRRRSSAGSDSAHASPATLAADAAYAAVLAAQEETLARRRPTRNARKEVSYSPMCDSEGKPLPGKKDVTASASYSKSKAAAKEGAANKTKGKRQSRAFSDDQDEENDVGNSKSTANQVIDVNADVTDDDVGFASRRERKKVKMDSEGEGEKQTKSTKLPNKRQRAAVDDDAEEDALSEHDHKNGDDQDAILTPPAPTSPRRSSRRSLPSPKKQTANDKTTKKGKGKQQKTFDLEQEAAAEDDDQDEQPRATTTRKAAKRNKSPSPEPEEESDEEAAEESDEEAAKEEAEDAEKPSPATDAPKPASAESRPSSWSSTCTSTTTNPSAAASVAMKRINTSSPAPPSPSTCSPNARSFFGKPLTKLLNSGAVRRPGLTRKTKIPSLLNHRGAPKAPASQLTASKRRMQDDDYEYDPDYEALVAKNKPEGSDEESDGERGVEHDDGAEGEGKIVEEYD</sequence>
<dbReference type="OrthoDB" id="2556851at2759"/>
<dbReference type="Proteomes" id="UP000179920">
    <property type="component" value="Chromosome IV"/>
</dbReference>
<feature type="compositionally biased region" description="Polar residues" evidence="1">
    <location>
        <begin position="171"/>
        <end position="183"/>
    </location>
</feature>
<evidence type="ECO:0000313" key="4">
    <source>
        <dbReference type="Proteomes" id="UP000179920"/>
    </source>
</evidence>
<feature type="compositionally biased region" description="Basic and acidic residues" evidence="1">
    <location>
        <begin position="337"/>
        <end position="348"/>
    </location>
</feature>
<evidence type="ECO:0000313" key="2">
    <source>
        <dbReference type="EMBL" id="SAM80147.1"/>
    </source>
</evidence>
<feature type="compositionally biased region" description="Acidic residues" evidence="1">
    <location>
        <begin position="428"/>
        <end position="440"/>
    </location>
</feature>
<reference evidence="4" key="1">
    <citation type="submission" date="2016-04" db="EMBL/GenBank/DDBJ databases">
        <authorList>
            <person name="Guldener U."/>
            <person name="Guldener U."/>
        </authorList>
    </citation>
    <scope>NUCLEOTIDE SEQUENCE [LARGE SCALE GENOMIC DNA]</scope>
    <source>
        <strain evidence="4">UB2112</strain>
    </source>
</reference>
<feature type="compositionally biased region" description="Low complexity" evidence="1">
    <location>
        <begin position="265"/>
        <end position="283"/>
    </location>
</feature>
<feature type="region of interest" description="Disordered" evidence="1">
    <location>
        <begin position="67"/>
        <end position="98"/>
    </location>
</feature>
<evidence type="ECO:0000313" key="3">
    <source>
        <dbReference type="EMBL" id="SYW81238.1"/>
    </source>
</evidence>
<dbReference type="Proteomes" id="UP000658997">
    <property type="component" value="Unassembled WGS sequence"/>
</dbReference>
<dbReference type="EMBL" id="LT558120">
    <property type="protein sequence ID" value="SAM80147.1"/>
    <property type="molecule type" value="Genomic_DNA"/>
</dbReference>
<feature type="compositionally biased region" description="Acidic residues" evidence="1">
    <location>
        <begin position="461"/>
        <end position="485"/>
    </location>
</feature>
<protein>
    <submittedName>
        <fullName evidence="2">Uncharacterized protein</fullName>
    </submittedName>
</protein>
<reference evidence="3" key="3">
    <citation type="submission" date="2018-08" db="EMBL/GenBank/DDBJ databases">
        <authorList>
            <person name="Guldener U."/>
        </authorList>
    </citation>
    <scope>NUCLEOTIDE SEQUENCE</scope>
    <source>
        <strain evidence="3">UB2</strain>
    </source>
</reference>
<feature type="compositionally biased region" description="Polar residues" evidence="1">
    <location>
        <begin position="303"/>
        <end position="314"/>
    </location>
</feature>
<proteinExistence type="predicted"/>
<feature type="compositionally biased region" description="Polar residues" evidence="1">
    <location>
        <begin position="80"/>
        <end position="92"/>
    </location>
</feature>
<keyword evidence="5" id="KW-1185">Reference proteome</keyword>
<feature type="region of interest" description="Disordered" evidence="1">
    <location>
        <begin position="1"/>
        <end position="28"/>
    </location>
</feature>
<feature type="compositionally biased region" description="Basic and acidic residues" evidence="1">
    <location>
        <begin position="628"/>
        <end position="649"/>
    </location>
</feature>
<gene>
    <name evidence="3" type="ORF">UBRO2_04155</name>
    <name evidence="2" type="ORF">UBRO_02327</name>
</gene>
<feature type="compositionally biased region" description="Low complexity" evidence="1">
    <location>
        <begin position="68"/>
        <end position="79"/>
    </location>
</feature>
<reference evidence="2" key="2">
    <citation type="submission" date="2016-04" db="EMBL/GenBank/DDBJ databases">
        <authorList>
            <person name="Evans L.H."/>
            <person name="Alamgir A."/>
            <person name="Owens N."/>
            <person name="Weber N.D."/>
            <person name="Virtaneva K."/>
            <person name="Barbian K."/>
            <person name="Babar A."/>
            <person name="Rosenke K."/>
        </authorList>
    </citation>
    <scope>NUCLEOTIDE SEQUENCE</scope>
    <source>
        <strain evidence="2">UB2112</strain>
    </source>
</reference>
<feature type="compositionally biased region" description="Polar residues" evidence="1">
    <location>
        <begin position="16"/>
        <end position="28"/>
    </location>
</feature>
<feature type="region of interest" description="Disordered" evidence="1">
    <location>
        <begin position="126"/>
        <end position="211"/>
    </location>
</feature>